<comment type="similarity">
    <text evidence="1 6">Belongs to the XseB family.</text>
</comment>
<dbReference type="RefSeq" id="WP_070078940.1">
    <property type="nucleotide sequence ID" value="NZ_CP017415.1"/>
</dbReference>
<dbReference type="PANTHER" id="PTHR34137">
    <property type="entry name" value="EXODEOXYRIBONUCLEASE 7 SMALL SUBUNIT"/>
    <property type="match status" value="1"/>
</dbReference>
<comment type="function">
    <text evidence="6">Bidirectionally degrades single-stranded DNA into large acid-insoluble oligonucleotides, which are then degraded further into small acid-soluble oligonucleotides.</text>
</comment>
<feature type="region of interest" description="Disordered" evidence="7">
    <location>
        <begin position="56"/>
        <end position="82"/>
    </location>
</feature>
<gene>
    <name evidence="6" type="primary">xseB</name>
    <name evidence="8" type="ORF">BI364_11985</name>
</gene>
<dbReference type="NCBIfam" id="TIGR01280">
    <property type="entry name" value="xseB"/>
    <property type="match status" value="1"/>
</dbReference>
<dbReference type="KEGG" id="aprs:BI364_11985"/>
<evidence type="ECO:0000256" key="1">
    <source>
        <dbReference type="ARBA" id="ARBA00009998"/>
    </source>
</evidence>
<dbReference type="Proteomes" id="UP000095401">
    <property type="component" value="Chromosome"/>
</dbReference>
<evidence type="ECO:0000313" key="8">
    <source>
        <dbReference type="EMBL" id="AOU98580.1"/>
    </source>
</evidence>
<dbReference type="GO" id="GO:0009318">
    <property type="term" value="C:exodeoxyribonuclease VII complex"/>
    <property type="evidence" value="ECO:0007669"/>
    <property type="project" value="UniProtKB-UniRule"/>
</dbReference>
<dbReference type="HAMAP" id="MF_00337">
    <property type="entry name" value="Exonuc_7_S"/>
    <property type="match status" value="1"/>
</dbReference>
<evidence type="ECO:0000256" key="7">
    <source>
        <dbReference type="SAM" id="MobiDB-lite"/>
    </source>
</evidence>
<evidence type="ECO:0000256" key="3">
    <source>
        <dbReference type="ARBA" id="ARBA00022722"/>
    </source>
</evidence>
<dbReference type="PIRSF" id="PIRSF006488">
    <property type="entry name" value="Exonuc_VII_S"/>
    <property type="match status" value="1"/>
</dbReference>
<evidence type="ECO:0000256" key="4">
    <source>
        <dbReference type="ARBA" id="ARBA00022801"/>
    </source>
</evidence>
<dbReference type="InterPro" id="IPR037004">
    <property type="entry name" value="Exonuc_VII_ssu_sf"/>
</dbReference>
<dbReference type="NCBIfam" id="NF002140">
    <property type="entry name" value="PRK00977.1-4"/>
    <property type="match status" value="1"/>
</dbReference>
<dbReference type="AlphaFoldDB" id="A0A1D8IQ04"/>
<keyword evidence="4 6" id="KW-0378">Hydrolase</keyword>
<protein>
    <recommendedName>
        <fullName evidence="6">Exodeoxyribonuclease 7 small subunit</fullName>
        <ecNumber evidence="6">3.1.11.6</ecNumber>
    </recommendedName>
    <alternativeName>
        <fullName evidence="6">Exodeoxyribonuclease VII small subunit</fullName>
        <shortName evidence="6">Exonuclease VII small subunit</shortName>
    </alternativeName>
</protein>
<comment type="subunit">
    <text evidence="6">Heterooligomer composed of large and small subunits.</text>
</comment>
<dbReference type="GO" id="GO:0005829">
    <property type="term" value="C:cytosol"/>
    <property type="evidence" value="ECO:0007669"/>
    <property type="project" value="TreeGrafter"/>
</dbReference>
<dbReference type="EC" id="3.1.11.6" evidence="6"/>
<dbReference type="GO" id="GO:0006308">
    <property type="term" value="P:DNA catabolic process"/>
    <property type="evidence" value="ECO:0007669"/>
    <property type="project" value="UniProtKB-UniRule"/>
</dbReference>
<dbReference type="SUPFAM" id="SSF116842">
    <property type="entry name" value="XseB-like"/>
    <property type="match status" value="1"/>
</dbReference>
<dbReference type="EMBL" id="CP017415">
    <property type="protein sequence ID" value="AOU98580.1"/>
    <property type="molecule type" value="Genomic_DNA"/>
</dbReference>
<sequence length="82" mass="9079">MSPKPKKIDFEKTLAELESVVARMEQGELSLEDSLKEFERGISLTRACQQALADAEQRVSQLTADGRESALSPPREESDDAN</sequence>
<dbReference type="InterPro" id="IPR003761">
    <property type="entry name" value="Exonuc_VII_S"/>
</dbReference>
<proteinExistence type="inferred from homology"/>
<evidence type="ECO:0000313" key="9">
    <source>
        <dbReference type="Proteomes" id="UP000095401"/>
    </source>
</evidence>
<reference evidence="9" key="1">
    <citation type="submission" date="2016-09" db="EMBL/GenBank/DDBJ databases">
        <title>Acidihalobacter prosperus F5.</title>
        <authorList>
            <person name="Khaleque H.N."/>
            <person name="Ramsay J.P."/>
            <person name="Kaksonen A.H."/>
            <person name="Boxall N.J."/>
            <person name="Watkin E.L.J."/>
        </authorList>
    </citation>
    <scope>NUCLEOTIDE SEQUENCE [LARGE SCALE GENOMIC DNA]</scope>
    <source>
        <strain evidence="9">F5</strain>
    </source>
</reference>
<organism evidence="8 9">
    <name type="scientific">Acidihalobacter yilgarnensis</name>
    <dbReference type="NCBI Taxonomy" id="2819280"/>
    <lineage>
        <taxon>Bacteria</taxon>
        <taxon>Pseudomonadati</taxon>
        <taxon>Pseudomonadota</taxon>
        <taxon>Gammaproteobacteria</taxon>
        <taxon>Chromatiales</taxon>
        <taxon>Ectothiorhodospiraceae</taxon>
        <taxon>Acidihalobacter</taxon>
    </lineage>
</organism>
<dbReference type="GO" id="GO:0008855">
    <property type="term" value="F:exodeoxyribonuclease VII activity"/>
    <property type="evidence" value="ECO:0007669"/>
    <property type="project" value="UniProtKB-UniRule"/>
</dbReference>
<name>A0A1D8IQ04_9GAMM</name>
<evidence type="ECO:0000256" key="2">
    <source>
        <dbReference type="ARBA" id="ARBA00022490"/>
    </source>
</evidence>
<comment type="subcellular location">
    <subcellularLocation>
        <location evidence="6">Cytoplasm</location>
    </subcellularLocation>
</comment>
<accession>A0A1D8IQ04</accession>
<keyword evidence="5 6" id="KW-0269">Exonuclease</keyword>
<dbReference type="Pfam" id="PF02609">
    <property type="entry name" value="Exonuc_VII_S"/>
    <property type="match status" value="1"/>
</dbReference>
<dbReference type="Gene3D" id="1.10.287.1040">
    <property type="entry name" value="Exonuclease VII, small subunit"/>
    <property type="match status" value="1"/>
</dbReference>
<comment type="catalytic activity">
    <reaction evidence="6">
        <text>Exonucleolytic cleavage in either 5'- to 3'- or 3'- to 5'-direction to yield nucleoside 5'-phosphates.</text>
        <dbReference type="EC" id="3.1.11.6"/>
    </reaction>
</comment>
<keyword evidence="3 6" id="KW-0540">Nuclease</keyword>
<dbReference type="PANTHER" id="PTHR34137:SF1">
    <property type="entry name" value="EXODEOXYRIBONUCLEASE 7 SMALL SUBUNIT"/>
    <property type="match status" value="1"/>
</dbReference>
<evidence type="ECO:0000256" key="5">
    <source>
        <dbReference type="ARBA" id="ARBA00022839"/>
    </source>
</evidence>
<evidence type="ECO:0000256" key="6">
    <source>
        <dbReference type="HAMAP-Rule" id="MF_00337"/>
    </source>
</evidence>
<keyword evidence="9" id="KW-1185">Reference proteome</keyword>
<keyword evidence="2 6" id="KW-0963">Cytoplasm</keyword>